<accession>A0A2S9V5L8</accession>
<dbReference type="AlphaFoldDB" id="A0A2S9V5L8"/>
<gene>
    <name evidence="5" type="ORF">C6Y40_19880</name>
</gene>
<dbReference type="Gene3D" id="3.40.190.10">
    <property type="entry name" value="Periplasmic binding protein-like II"/>
    <property type="match status" value="2"/>
</dbReference>
<reference evidence="6" key="1">
    <citation type="journal article" date="2020" name="Int. J. Syst. Evol. Microbiol.">
        <title>Alteromonas alba sp. nov., a marine bacterium isolated from the seawater of the West Pacific Ocean.</title>
        <authorList>
            <person name="Sun C."/>
            <person name="Wu Y.-H."/>
            <person name="Xamxidin M."/>
            <person name="Cheng H."/>
            <person name="Xu X.-W."/>
        </authorList>
    </citation>
    <scope>NUCLEOTIDE SEQUENCE [LARGE SCALE GENOMIC DNA]</scope>
    <source>
        <strain evidence="6">190</strain>
    </source>
</reference>
<dbReference type="Pfam" id="PF00497">
    <property type="entry name" value="SBP_bac_3"/>
    <property type="match status" value="1"/>
</dbReference>
<dbReference type="PANTHER" id="PTHR35936:SF35">
    <property type="entry name" value="L-CYSTINE-BINDING PROTEIN TCYJ"/>
    <property type="match status" value="1"/>
</dbReference>
<evidence type="ECO:0000259" key="4">
    <source>
        <dbReference type="Pfam" id="PF00497"/>
    </source>
</evidence>
<keyword evidence="2" id="KW-0732">Signal</keyword>
<evidence type="ECO:0000256" key="2">
    <source>
        <dbReference type="ARBA" id="ARBA00022729"/>
    </source>
</evidence>
<dbReference type="InterPro" id="IPR001638">
    <property type="entry name" value="Solute-binding_3/MltF_N"/>
</dbReference>
<evidence type="ECO:0000256" key="3">
    <source>
        <dbReference type="SAM" id="Phobius"/>
    </source>
</evidence>
<dbReference type="SUPFAM" id="SSF53850">
    <property type="entry name" value="Periplasmic binding protein-like II"/>
    <property type="match status" value="1"/>
</dbReference>
<keyword evidence="6" id="KW-1185">Reference proteome</keyword>
<comment type="caution">
    <text evidence="5">The sequence shown here is derived from an EMBL/GenBank/DDBJ whole genome shotgun (WGS) entry which is preliminary data.</text>
</comment>
<protein>
    <recommendedName>
        <fullName evidence="4">Solute-binding protein family 3/N-terminal domain-containing protein</fullName>
    </recommendedName>
</protein>
<evidence type="ECO:0000313" key="6">
    <source>
        <dbReference type="Proteomes" id="UP000238949"/>
    </source>
</evidence>
<dbReference type="EMBL" id="PVNP01000198">
    <property type="protein sequence ID" value="PRO71756.1"/>
    <property type="molecule type" value="Genomic_DNA"/>
</dbReference>
<keyword evidence="3" id="KW-0812">Transmembrane</keyword>
<proteinExistence type="inferred from homology"/>
<organism evidence="5 6">
    <name type="scientific">Alteromonas alba</name>
    <dbReference type="NCBI Taxonomy" id="2079529"/>
    <lineage>
        <taxon>Bacteria</taxon>
        <taxon>Pseudomonadati</taxon>
        <taxon>Pseudomonadota</taxon>
        <taxon>Gammaproteobacteria</taxon>
        <taxon>Alteromonadales</taxon>
        <taxon>Alteromonadaceae</taxon>
        <taxon>Alteromonas/Salinimonas group</taxon>
        <taxon>Alteromonas</taxon>
    </lineage>
</organism>
<comment type="similarity">
    <text evidence="1">Belongs to the bacterial solute-binding protein 3 family.</text>
</comment>
<dbReference type="RefSeq" id="WP_105936142.1">
    <property type="nucleotide sequence ID" value="NZ_PVNP01000198.1"/>
</dbReference>
<dbReference type="OrthoDB" id="7304968at2"/>
<sequence length="259" mass="30017">MWIGITPLTQTQGKTLRDLLIFILAVCLYAVGFMARSEEPFDLAVTVDWKPYLYINQQGEPDGEDLRLLRRTLKRLGYELNAQRLPEKRLALELKQGEVDVILGAAYTKAREAHNFYSMPYRKETIVFGFRFSRNPYFSDVNVSSLLQQNYLVAVNKSGWFGEDFQRKALDAHDRYLIHAEGTMRRMQLLKMGRVDAVVGDQKVLEAAAQQLGIDDFKVSKQVIHETRVHFLFSRNRVDKAFMQRFNQALVAELTRQTF</sequence>
<feature type="transmembrane region" description="Helical" evidence="3">
    <location>
        <begin position="19"/>
        <end position="35"/>
    </location>
</feature>
<name>A0A2S9V5L8_9ALTE</name>
<keyword evidence="3" id="KW-0472">Membrane</keyword>
<dbReference type="PANTHER" id="PTHR35936">
    <property type="entry name" value="MEMBRANE-BOUND LYTIC MUREIN TRANSGLYCOSYLASE F"/>
    <property type="match status" value="1"/>
</dbReference>
<dbReference type="Proteomes" id="UP000238949">
    <property type="component" value="Unassembled WGS sequence"/>
</dbReference>
<evidence type="ECO:0000313" key="5">
    <source>
        <dbReference type="EMBL" id="PRO71756.1"/>
    </source>
</evidence>
<feature type="domain" description="Solute-binding protein family 3/N-terminal" evidence="4">
    <location>
        <begin position="44"/>
        <end position="250"/>
    </location>
</feature>
<keyword evidence="3" id="KW-1133">Transmembrane helix</keyword>
<evidence type="ECO:0000256" key="1">
    <source>
        <dbReference type="ARBA" id="ARBA00010333"/>
    </source>
</evidence>